<sequence length="102" mass="11669">GTDSGRCGGRRVRFRTRRVWWIRHAGHRGPDARASSTDLARRRGTGRQYYRDGRVWRPERTHRLRPRPGRCRAVAAGDAGGRPELPTGGRLRQEAKEKEAQV</sequence>
<accession>A0A6J4QW40</accession>
<organism evidence="2">
    <name type="scientific">uncultured Rubrobacteraceae bacterium</name>
    <dbReference type="NCBI Taxonomy" id="349277"/>
    <lineage>
        <taxon>Bacteria</taxon>
        <taxon>Bacillati</taxon>
        <taxon>Actinomycetota</taxon>
        <taxon>Rubrobacteria</taxon>
        <taxon>Rubrobacterales</taxon>
        <taxon>Rubrobacteraceae</taxon>
        <taxon>environmental samples</taxon>
    </lineage>
</organism>
<dbReference type="EMBL" id="CADCVC010000204">
    <property type="protein sequence ID" value="CAA9451147.1"/>
    <property type="molecule type" value="Genomic_DNA"/>
</dbReference>
<reference evidence="2" key="1">
    <citation type="submission" date="2020-02" db="EMBL/GenBank/DDBJ databases">
        <authorList>
            <person name="Meier V. D."/>
        </authorList>
    </citation>
    <scope>NUCLEOTIDE SEQUENCE</scope>
    <source>
        <strain evidence="2">AVDCRST_MAG80</strain>
    </source>
</reference>
<dbReference type="AlphaFoldDB" id="A0A6J4QW40"/>
<feature type="region of interest" description="Disordered" evidence="1">
    <location>
        <begin position="72"/>
        <end position="102"/>
    </location>
</feature>
<gene>
    <name evidence="2" type="ORF">AVDCRST_MAG80-2283</name>
</gene>
<proteinExistence type="predicted"/>
<feature type="non-terminal residue" evidence="2">
    <location>
        <position position="1"/>
    </location>
</feature>
<evidence type="ECO:0000256" key="1">
    <source>
        <dbReference type="SAM" id="MobiDB-lite"/>
    </source>
</evidence>
<feature type="compositionally biased region" description="Basic and acidic residues" evidence="1">
    <location>
        <begin position="91"/>
        <end position="102"/>
    </location>
</feature>
<evidence type="ECO:0000313" key="2">
    <source>
        <dbReference type="EMBL" id="CAA9451147.1"/>
    </source>
</evidence>
<name>A0A6J4QW40_9ACTN</name>
<feature type="non-terminal residue" evidence="2">
    <location>
        <position position="102"/>
    </location>
</feature>
<protein>
    <submittedName>
        <fullName evidence="2">Uncharacterized protein</fullName>
    </submittedName>
</protein>